<dbReference type="PANTHER" id="PTHR24287">
    <property type="entry name" value="P450, PUTATIVE (EUROFUNG)-RELATED"/>
    <property type="match status" value="1"/>
</dbReference>
<dbReference type="Proteomes" id="UP000234275">
    <property type="component" value="Unassembled WGS sequence"/>
</dbReference>
<dbReference type="GeneID" id="36562050"/>
<dbReference type="GO" id="GO:0020037">
    <property type="term" value="F:heme binding"/>
    <property type="evidence" value="ECO:0007669"/>
    <property type="project" value="InterPro"/>
</dbReference>
<dbReference type="InterPro" id="IPR001128">
    <property type="entry name" value="Cyt_P450"/>
</dbReference>
<evidence type="ECO:0000256" key="7">
    <source>
        <dbReference type="PIRSR" id="PIRSR602401-1"/>
    </source>
</evidence>
<dbReference type="RefSeq" id="XP_024710739.1">
    <property type="nucleotide sequence ID" value="XM_024854344.1"/>
</dbReference>
<name>A0A2I2GRD4_9EURO</name>
<keyword evidence="6 8" id="KW-0503">Monooxygenase</keyword>
<dbReference type="PRINTS" id="PR00385">
    <property type="entry name" value="P450"/>
</dbReference>
<gene>
    <name evidence="10" type="ORF">P170DRAFT_506035</name>
</gene>
<keyword evidence="11" id="KW-1185">Reference proteome</keyword>
<dbReference type="EMBL" id="MSFO01000001">
    <property type="protein sequence ID" value="PLB55437.1"/>
    <property type="molecule type" value="Genomic_DNA"/>
</dbReference>
<reference evidence="10 11" key="1">
    <citation type="submission" date="2016-12" db="EMBL/GenBank/DDBJ databases">
        <title>The genomes of Aspergillus section Nigri reveals drivers in fungal speciation.</title>
        <authorList>
            <consortium name="DOE Joint Genome Institute"/>
            <person name="Vesth T.C."/>
            <person name="Nybo J."/>
            <person name="Theobald S."/>
            <person name="Brandl J."/>
            <person name="Frisvad J.C."/>
            <person name="Nielsen K.F."/>
            <person name="Lyhne E.K."/>
            <person name="Kogle M.E."/>
            <person name="Kuo A."/>
            <person name="Riley R."/>
            <person name="Clum A."/>
            <person name="Nolan M."/>
            <person name="Lipzen A."/>
            <person name="Salamov A."/>
            <person name="Henrissat B."/>
            <person name="Wiebenga A."/>
            <person name="De Vries R.P."/>
            <person name="Grigoriev I.V."/>
            <person name="Mortensen U.H."/>
            <person name="Andersen M.R."/>
            <person name="Baker S.E."/>
        </authorList>
    </citation>
    <scope>NUCLEOTIDE SEQUENCE [LARGE SCALE GENOMIC DNA]</scope>
    <source>
        <strain evidence="10 11">IBT 23096</strain>
    </source>
</reference>
<dbReference type="PRINTS" id="PR00463">
    <property type="entry name" value="EP450I"/>
</dbReference>
<accession>A0A2I2GRD4</accession>
<dbReference type="GO" id="GO:0005506">
    <property type="term" value="F:iron ion binding"/>
    <property type="evidence" value="ECO:0007669"/>
    <property type="project" value="InterPro"/>
</dbReference>
<keyword evidence="5 7" id="KW-0408">Iron</keyword>
<comment type="similarity">
    <text evidence="2 8">Belongs to the cytochrome P450 family.</text>
</comment>
<dbReference type="VEuPathDB" id="FungiDB:P170DRAFT_506035"/>
<comment type="caution">
    <text evidence="10">The sequence shown here is derived from an EMBL/GenBank/DDBJ whole genome shotgun (WGS) entry which is preliminary data.</text>
</comment>
<feature type="binding site" description="axial binding residue" evidence="7">
    <location>
        <position position="439"/>
    </location>
    <ligand>
        <name>heme</name>
        <dbReference type="ChEBI" id="CHEBI:30413"/>
    </ligand>
    <ligandPart>
        <name>Fe</name>
        <dbReference type="ChEBI" id="CHEBI:18248"/>
    </ligandPart>
</feature>
<keyword evidence="9" id="KW-1133">Transmembrane helix</keyword>
<keyword evidence="9" id="KW-0472">Membrane</keyword>
<evidence type="ECO:0000256" key="6">
    <source>
        <dbReference type="ARBA" id="ARBA00023033"/>
    </source>
</evidence>
<sequence>MGVFTSPIALFGVALVGVVVFHVLSVNPRQKRYNAVGAGPPAILPSNTLGLNYVIQMFRELRKHRFYHWTKRLLEENNHTLQLHMLGANLLLTDDPANIRAIQDTQFWEVAKSKEQHEIFKHILGDAIFALNGEEWKQEAGLLRPHMNRVRQSDFEVTERHIQNAFKLLEDGVDAFDVIDRLQLDVVTEVFCDESTNSLTSDQQPFRNAMDTLLKVASFRQLLGKVGVYLKDEWIAPKAVAFIDNYLDNFATKAYACSVRGKKAKDSLTLVDDLIVKGKRRAHIKNAVTATLLAGKDPTTTSLAWAFYEIARHPYVFEKMKGEVKEHIGFERLPVLSDLHKLKYTKTVIKETLRVHHPLGFNARVPVQDMTLPRGGGPDGKSPIAVLKGTQILYGLLSLQQREDLGVNDASVWNPERWETWEPSNKWEFVPFNHGPRVCLGQQFANFQMEYFLARLCQEFESVTLLPESPRQEGLVKLELNTKMAHSIFAKSVRRV</sequence>
<evidence type="ECO:0000256" key="4">
    <source>
        <dbReference type="ARBA" id="ARBA00023002"/>
    </source>
</evidence>
<evidence type="ECO:0000256" key="5">
    <source>
        <dbReference type="ARBA" id="ARBA00023004"/>
    </source>
</evidence>
<dbReference type="Gene3D" id="1.10.630.10">
    <property type="entry name" value="Cytochrome P450"/>
    <property type="match status" value="1"/>
</dbReference>
<evidence type="ECO:0000313" key="11">
    <source>
        <dbReference type="Proteomes" id="UP000234275"/>
    </source>
</evidence>
<evidence type="ECO:0000256" key="2">
    <source>
        <dbReference type="ARBA" id="ARBA00010617"/>
    </source>
</evidence>
<dbReference type="PROSITE" id="PS00086">
    <property type="entry name" value="CYTOCHROME_P450"/>
    <property type="match status" value="1"/>
</dbReference>
<keyword evidence="7 8" id="KW-0349">Heme</keyword>
<dbReference type="GO" id="GO:0016705">
    <property type="term" value="F:oxidoreductase activity, acting on paired donors, with incorporation or reduction of molecular oxygen"/>
    <property type="evidence" value="ECO:0007669"/>
    <property type="project" value="InterPro"/>
</dbReference>
<dbReference type="InterPro" id="IPR002401">
    <property type="entry name" value="Cyt_P450_E_grp-I"/>
</dbReference>
<evidence type="ECO:0000256" key="8">
    <source>
        <dbReference type="RuleBase" id="RU000461"/>
    </source>
</evidence>
<dbReference type="SUPFAM" id="SSF48264">
    <property type="entry name" value="Cytochrome P450"/>
    <property type="match status" value="1"/>
</dbReference>
<keyword evidence="4 8" id="KW-0560">Oxidoreductase</keyword>
<protein>
    <submittedName>
        <fullName evidence="10">Cytochrome P450</fullName>
    </submittedName>
</protein>
<evidence type="ECO:0000313" key="10">
    <source>
        <dbReference type="EMBL" id="PLB55437.1"/>
    </source>
</evidence>
<organism evidence="10 11">
    <name type="scientific">Aspergillus steynii IBT 23096</name>
    <dbReference type="NCBI Taxonomy" id="1392250"/>
    <lineage>
        <taxon>Eukaryota</taxon>
        <taxon>Fungi</taxon>
        <taxon>Dikarya</taxon>
        <taxon>Ascomycota</taxon>
        <taxon>Pezizomycotina</taxon>
        <taxon>Eurotiomycetes</taxon>
        <taxon>Eurotiomycetidae</taxon>
        <taxon>Eurotiales</taxon>
        <taxon>Aspergillaceae</taxon>
        <taxon>Aspergillus</taxon>
        <taxon>Aspergillus subgen. Circumdati</taxon>
    </lineage>
</organism>
<dbReference type="GO" id="GO:0004497">
    <property type="term" value="F:monooxygenase activity"/>
    <property type="evidence" value="ECO:0007669"/>
    <property type="project" value="UniProtKB-KW"/>
</dbReference>
<dbReference type="AlphaFoldDB" id="A0A2I2GRD4"/>
<evidence type="ECO:0000256" key="9">
    <source>
        <dbReference type="SAM" id="Phobius"/>
    </source>
</evidence>
<feature type="transmembrane region" description="Helical" evidence="9">
    <location>
        <begin position="6"/>
        <end position="24"/>
    </location>
</feature>
<dbReference type="OrthoDB" id="1470350at2759"/>
<comment type="cofactor">
    <cofactor evidence="1 7">
        <name>heme</name>
        <dbReference type="ChEBI" id="CHEBI:30413"/>
    </cofactor>
</comment>
<evidence type="ECO:0000256" key="1">
    <source>
        <dbReference type="ARBA" id="ARBA00001971"/>
    </source>
</evidence>
<evidence type="ECO:0000256" key="3">
    <source>
        <dbReference type="ARBA" id="ARBA00022723"/>
    </source>
</evidence>
<dbReference type="Pfam" id="PF00067">
    <property type="entry name" value="p450"/>
    <property type="match status" value="1"/>
</dbReference>
<dbReference type="PANTHER" id="PTHR24287:SF5">
    <property type="entry name" value="P450, PUTATIVE (EUROFUNG)-RELATED"/>
    <property type="match status" value="1"/>
</dbReference>
<dbReference type="InterPro" id="IPR017972">
    <property type="entry name" value="Cyt_P450_CS"/>
</dbReference>
<dbReference type="InterPro" id="IPR036396">
    <property type="entry name" value="Cyt_P450_sf"/>
</dbReference>
<dbReference type="STRING" id="1392250.A0A2I2GRD4"/>
<keyword evidence="3 7" id="KW-0479">Metal-binding</keyword>
<proteinExistence type="inferred from homology"/>
<dbReference type="InterPro" id="IPR047146">
    <property type="entry name" value="Cyt_P450_E_CYP52_fungi"/>
</dbReference>
<keyword evidence="9" id="KW-0812">Transmembrane</keyword>